<comment type="caution">
    <text evidence="1">The sequence shown here is derived from an EMBL/GenBank/DDBJ whole genome shotgun (WGS) entry which is preliminary data.</text>
</comment>
<gene>
    <name evidence="1" type="ORF">KIS1582_4638</name>
</gene>
<reference evidence="1 2" key="1">
    <citation type="journal article" date="2020" name="G3 (Bethesda)">
        <title>Whole Genome Sequencing and Comparative Genomics of Two Nematicidal Bacillus Strains Reveals a Wide Range of Possible Virulence Factors.</title>
        <authorList>
            <person name="Susic N."/>
            <person name="Janezic S."/>
            <person name="Rupnik M."/>
            <person name="Geric Stare B."/>
        </authorList>
    </citation>
    <scope>NUCLEOTIDE SEQUENCE [LARGE SCALE GENOMIC DNA]</scope>
    <source>
        <strain evidence="1 2">I-1582</strain>
    </source>
</reference>
<dbReference type="GeneID" id="67522188"/>
<name>A0A380XCK0_CYTFI</name>
<dbReference type="RefSeq" id="WP_061792163.1">
    <property type="nucleotide sequence ID" value="NZ_JABVDD010000010.1"/>
</dbReference>
<accession>A0A380XCK0</accession>
<dbReference type="OrthoDB" id="1955013at2"/>
<proteinExistence type="predicted"/>
<sequence>MEHFSLEEWRKYAKNELSEHERELYEDHLYICDQCLEVYLEAMDEEEYSLPAMPGEEDFTNLVMAQISGEISEEASKEHSGLPPKESWFERWFPLAFACFMLIGGLITMYREKNQIDQE</sequence>
<dbReference type="Proteomes" id="UP000465778">
    <property type="component" value="Unassembled WGS sequence"/>
</dbReference>
<protein>
    <submittedName>
        <fullName evidence="1">Uncharacterized protein</fullName>
    </submittedName>
</protein>
<organism evidence="1 2">
    <name type="scientific">Cytobacillus firmus</name>
    <name type="common">Bacillus firmus</name>
    <dbReference type="NCBI Taxonomy" id="1399"/>
    <lineage>
        <taxon>Bacteria</taxon>
        <taxon>Bacillati</taxon>
        <taxon>Bacillota</taxon>
        <taxon>Bacilli</taxon>
        <taxon>Bacillales</taxon>
        <taxon>Bacillaceae</taxon>
        <taxon>Cytobacillus</taxon>
    </lineage>
</organism>
<dbReference type="EMBL" id="VDEM01000093">
    <property type="protein sequence ID" value="KAF0821630.1"/>
    <property type="molecule type" value="Genomic_DNA"/>
</dbReference>
<evidence type="ECO:0000313" key="2">
    <source>
        <dbReference type="Proteomes" id="UP000465778"/>
    </source>
</evidence>
<evidence type="ECO:0000313" key="1">
    <source>
        <dbReference type="EMBL" id="KAF0821630.1"/>
    </source>
</evidence>
<dbReference type="AlphaFoldDB" id="A0A380XCK0"/>